<dbReference type="Gene3D" id="3.30.9.10">
    <property type="entry name" value="D-Amino Acid Oxidase, subunit A, domain 2"/>
    <property type="match status" value="1"/>
</dbReference>
<comment type="caution">
    <text evidence="2">The sequence shown here is derived from an EMBL/GenBank/DDBJ whole genome shotgun (WGS) entry which is preliminary data.</text>
</comment>
<proteinExistence type="predicted"/>
<dbReference type="SUPFAM" id="SSF51905">
    <property type="entry name" value="FAD/NAD(P)-binding domain"/>
    <property type="match status" value="1"/>
</dbReference>
<evidence type="ECO:0000256" key="1">
    <source>
        <dbReference type="SAM" id="MobiDB-lite"/>
    </source>
</evidence>
<sequence length="196" mass="21497">MWQRYRKLSGVVTERGTIKCRHVVVAAGAWSSLLLRPLGIRLPQLTITEATAVPTTLPMISTSPSRAPVLPFESADGGYTMGYGPTVAAENTRDSFRCFGDFLPLMKSEWRSIRLRAGRRSRRGFHPSAAAGAGFGSDERVLDRHRSPATFRRLGRTSCKPCLSSARHGSSKPGPDSLMSHRMPCLLSPTRRACRG</sequence>
<reference evidence="2 3" key="1">
    <citation type="journal article" date="2016" name="Antonie Van Leeuwenhoek">
        <title>Dongia soli sp. nov., isolated from soil from Dokdo, Korea.</title>
        <authorList>
            <person name="Kim D.U."/>
            <person name="Lee H."/>
            <person name="Kim H."/>
            <person name="Kim S.G."/>
            <person name="Ka J.O."/>
        </authorList>
    </citation>
    <scope>NUCLEOTIDE SEQUENCE [LARGE SCALE GENOMIC DNA]</scope>
    <source>
        <strain evidence="2 3">D78</strain>
    </source>
</reference>
<keyword evidence="3" id="KW-1185">Reference proteome</keyword>
<dbReference type="EMBL" id="JAXCLW010000010">
    <property type="protein sequence ID" value="MDY0885450.1"/>
    <property type="molecule type" value="Genomic_DNA"/>
</dbReference>
<accession>A0ABU5EH17</accession>
<dbReference type="Gene3D" id="3.50.50.60">
    <property type="entry name" value="FAD/NAD(P)-binding domain"/>
    <property type="match status" value="1"/>
</dbReference>
<evidence type="ECO:0000313" key="2">
    <source>
        <dbReference type="EMBL" id="MDY0885450.1"/>
    </source>
</evidence>
<protein>
    <recommendedName>
        <fullName evidence="4">FAD dependent oxidoreductase</fullName>
    </recommendedName>
</protein>
<organism evidence="2 3">
    <name type="scientific">Dongia soli</name>
    <dbReference type="NCBI Taxonomy" id="600628"/>
    <lineage>
        <taxon>Bacteria</taxon>
        <taxon>Pseudomonadati</taxon>
        <taxon>Pseudomonadota</taxon>
        <taxon>Alphaproteobacteria</taxon>
        <taxon>Rhodospirillales</taxon>
        <taxon>Dongiaceae</taxon>
        <taxon>Dongia</taxon>
    </lineage>
</organism>
<feature type="region of interest" description="Disordered" evidence="1">
    <location>
        <begin position="161"/>
        <end position="183"/>
    </location>
</feature>
<name>A0ABU5EH17_9PROT</name>
<dbReference type="InterPro" id="IPR036188">
    <property type="entry name" value="FAD/NAD-bd_sf"/>
</dbReference>
<gene>
    <name evidence="2" type="ORF">SMD27_21600</name>
</gene>
<evidence type="ECO:0008006" key="4">
    <source>
        <dbReference type="Google" id="ProtNLM"/>
    </source>
</evidence>
<dbReference type="Proteomes" id="UP001279642">
    <property type="component" value="Unassembled WGS sequence"/>
</dbReference>
<evidence type="ECO:0000313" key="3">
    <source>
        <dbReference type="Proteomes" id="UP001279642"/>
    </source>
</evidence>